<dbReference type="Proteomes" id="UP000322454">
    <property type="component" value="Unassembled WGS sequence"/>
</dbReference>
<comment type="function">
    <text evidence="10">Catalyzes the attachment of tyrosine to tRNA(Tyr) in a two-step reaction: tyrosine is first activated by ATP to form Tyr-AMP and then transferred to the acceptor end of tRNA(Tyr).</text>
</comment>
<feature type="short sequence motif" description="'KMSKS' region" evidence="10">
    <location>
        <begin position="236"/>
        <end position="240"/>
    </location>
</feature>
<dbReference type="SUPFAM" id="SSF52374">
    <property type="entry name" value="Nucleotidylyl transferase"/>
    <property type="match status" value="1"/>
</dbReference>
<feature type="binding site" evidence="10">
    <location>
        <position position="239"/>
    </location>
    <ligand>
        <name>ATP</name>
        <dbReference type="ChEBI" id="CHEBI:30616"/>
    </ligand>
</feature>
<name>A0A520XFT5_9DELT</name>
<feature type="short sequence motif" description="'HIGH' region" evidence="10">
    <location>
        <begin position="52"/>
        <end position="61"/>
    </location>
</feature>
<evidence type="ECO:0000256" key="7">
    <source>
        <dbReference type="ARBA" id="ARBA00022917"/>
    </source>
</evidence>
<keyword evidence="8 10" id="KW-0030">Aminoacyl-tRNA synthetase</keyword>
<evidence type="ECO:0000256" key="1">
    <source>
        <dbReference type="ARBA" id="ARBA00011738"/>
    </source>
</evidence>
<dbReference type="Gene3D" id="3.10.290.10">
    <property type="entry name" value="RNA-binding S4 domain"/>
    <property type="match status" value="1"/>
</dbReference>
<protein>
    <recommendedName>
        <fullName evidence="10">Tyrosine--tRNA ligase</fullName>
        <ecNumber evidence="10">6.1.1.1</ecNumber>
    </recommendedName>
    <alternativeName>
        <fullName evidence="10">Tyrosyl-tRNA synthetase</fullName>
        <shortName evidence="10">TyrRS</shortName>
    </alternativeName>
</protein>
<dbReference type="HAMAP" id="MF_02007">
    <property type="entry name" value="Tyr_tRNA_synth_type2"/>
    <property type="match status" value="1"/>
</dbReference>
<evidence type="ECO:0000256" key="9">
    <source>
        <dbReference type="ARBA" id="ARBA00048248"/>
    </source>
</evidence>
<dbReference type="Gene3D" id="3.40.50.620">
    <property type="entry name" value="HUPs"/>
    <property type="match status" value="1"/>
</dbReference>
<dbReference type="InterPro" id="IPR014729">
    <property type="entry name" value="Rossmann-like_a/b/a_fold"/>
</dbReference>
<evidence type="ECO:0000256" key="3">
    <source>
        <dbReference type="ARBA" id="ARBA00022598"/>
    </source>
</evidence>
<evidence type="ECO:0000256" key="11">
    <source>
        <dbReference type="PROSITE-ProRule" id="PRU00182"/>
    </source>
</evidence>
<evidence type="ECO:0000256" key="4">
    <source>
        <dbReference type="ARBA" id="ARBA00022741"/>
    </source>
</evidence>
<dbReference type="PROSITE" id="PS00178">
    <property type="entry name" value="AA_TRNA_LIGASE_I"/>
    <property type="match status" value="1"/>
</dbReference>
<dbReference type="InterPro" id="IPR002305">
    <property type="entry name" value="aa-tRNA-synth_Ic"/>
</dbReference>
<dbReference type="Gene3D" id="1.10.240.10">
    <property type="entry name" value="Tyrosyl-Transfer RNA Synthetase"/>
    <property type="match status" value="1"/>
</dbReference>
<evidence type="ECO:0000313" key="13">
    <source>
        <dbReference type="Proteomes" id="UP000322454"/>
    </source>
</evidence>
<dbReference type="NCBIfam" id="TIGR00234">
    <property type="entry name" value="tyrS"/>
    <property type="match status" value="1"/>
</dbReference>
<dbReference type="InterPro" id="IPR002307">
    <property type="entry name" value="Tyr-tRNA-ligase"/>
</dbReference>
<comment type="subcellular location">
    <subcellularLocation>
        <location evidence="10">Cytoplasm</location>
    </subcellularLocation>
</comment>
<dbReference type="PRINTS" id="PR01040">
    <property type="entry name" value="TRNASYNTHTYR"/>
</dbReference>
<keyword evidence="3 10" id="KW-0436">Ligase</keyword>
<dbReference type="GO" id="GO:0006437">
    <property type="term" value="P:tyrosyl-tRNA aminoacylation"/>
    <property type="evidence" value="ECO:0007669"/>
    <property type="project" value="UniProtKB-UniRule"/>
</dbReference>
<dbReference type="GO" id="GO:0005829">
    <property type="term" value="C:cytosol"/>
    <property type="evidence" value="ECO:0007669"/>
    <property type="project" value="TreeGrafter"/>
</dbReference>
<dbReference type="CDD" id="cd00805">
    <property type="entry name" value="TyrRS_core"/>
    <property type="match status" value="1"/>
</dbReference>
<proteinExistence type="inferred from homology"/>
<gene>
    <name evidence="10" type="primary">tyrS</name>
    <name evidence="12" type="ORF">EVJ48_02500</name>
</gene>
<dbReference type="FunFam" id="3.40.50.620:FF:000061">
    <property type="entry name" value="Tyrosine--tRNA ligase"/>
    <property type="match status" value="1"/>
</dbReference>
<evidence type="ECO:0000313" key="12">
    <source>
        <dbReference type="EMBL" id="RZV40063.1"/>
    </source>
</evidence>
<evidence type="ECO:0000256" key="8">
    <source>
        <dbReference type="ARBA" id="ARBA00023146"/>
    </source>
</evidence>
<accession>A0A520XFT5</accession>
<dbReference type="EC" id="6.1.1.1" evidence="10"/>
<dbReference type="SUPFAM" id="SSF55174">
    <property type="entry name" value="Alpha-L RNA-binding motif"/>
    <property type="match status" value="1"/>
</dbReference>
<dbReference type="InterPro" id="IPR024108">
    <property type="entry name" value="Tyr-tRNA-ligase_bac_2"/>
</dbReference>
<keyword evidence="2 10" id="KW-0963">Cytoplasm</keyword>
<dbReference type="PANTHER" id="PTHR11766:SF1">
    <property type="entry name" value="TYROSINE--TRNA LIGASE"/>
    <property type="match status" value="1"/>
</dbReference>
<dbReference type="GO" id="GO:0003723">
    <property type="term" value="F:RNA binding"/>
    <property type="evidence" value="ECO:0007669"/>
    <property type="project" value="UniProtKB-KW"/>
</dbReference>
<dbReference type="InterPro" id="IPR036986">
    <property type="entry name" value="S4_RNA-bd_sf"/>
</dbReference>
<dbReference type="PANTHER" id="PTHR11766">
    <property type="entry name" value="TYROSYL-TRNA SYNTHETASE"/>
    <property type="match status" value="1"/>
</dbReference>
<comment type="caution">
    <text evidence="12">The sequence shown here is derived from an EMBL/GenBank/DDBJ whole genome shotgun (WGS) entry which is preliminary data.</text>
</comment>
<keyword evidence="6 11" id="KW-0694">RNA-binding</keyword>
<sequence>MLKKEIEIEIDRQIDSIKRGSVELIKEEGLYEKLLYSVSNNIPLKIKAGFDPTSPDIHLGHTVLLNKLRTFQDLGHIVYFIIGDFTAMIGDPTGKSETRKPLSREEVLKNSKDYKAQAFKILKPEKTKILFNSWWLSNLNLDEFIKISSNYTVRRMLEKDDFEKRFQDNRPIAMHEFIYPLLQGFDSLFLEADVEIGGNDQKFNLIVGRELMKSFGLASQVIMTMPLLEGLDGKNKMSKSLGNHIGVSDEPNDMFGKIMSVSDEIMIKYYELLSFISNNELKNLIAELKGGLNPIIAKKRLAAEIVERYYDKTESDKALKYFEDKFQKKVNPEDLTVIELEYEEYGNFLKGETKQNEYKNINTASVSSDIIVDFLVKVDAASSKSEAKRLIKQGAVKIYFDTLNEKNIESKVGQDFFQVAENIEEFIIKSGKKKIFKIKLKKD</sequence>
<dbReference type="GO" id="GO:0005524">
    <property type="term" value="F:ATP binding"/>
    <property type="evidence" value="ECO:0007669"/>
    <property type="project" value="UniProtKB-UniRule"/>
</dbReference>
<dbReference type="GO" id="GO:0004831">
    <property type="term" value="F:tyrosine-tRNA ligase activity"/>
    <property type="evidence" value="ECO:0007669"/>
    <property type="project" value="UniProtKB-UniRule"/>
</dbReference>
<keyword evidence="7 10" id="KW-0648">Protein biosynthesis</keyword>
<dbReference type="PROSITE" id="PS50889">
    <property type="entry name" value="S4"/>
    <property type="match status" value="1"/>
</dbReference>
<organism evidence="12 13">
    <name type="scientific">Candidatus Acidulodesulfobacterium acidiphilum</name>
    <dbReference type="NCBI Taxonomy" id="2597224"/>
    <lineage>
        <taxon>Bacteria</taxon>
        <taxon>Deltaproteobacteria</taxon>
        <taxon>Candidatus Acidulodesulfobacterales</taxon>
        <taxon>Candidatus Acidulodesulfobacterium</taxon>
    </lineage>
</organism>
<comment type="catalytic activity">
    <reaction evidence="9 10">
        <text>tRNA(Tyr) + L-tyrosine + ATP = L-tyrosyl-tRNA(Tyr) + AMP + diphosphate + H(+)</text>
        <dbReference type="Rhea" id="RHEA:10220"/>
        <dbReference type="Rhea" id="RHEA-COMP:9706"/>
        <dbReference type="Rhea" id="RHEA-COMP:9707"/>
        <dbReference type="ChEBI" id="CHEBI:15378"/>
        <dbReference type="ChEBI" id="CHEBI:30616"/>
        <dbReference type="ChEBI" id="CHEBI:33019"/>
        <dbReference type="ChEBI" id="CHEBI:58315"/>
        <dbReference type="ChEBI" id="CHEBI:78442"/>
        <dbReference type="ChEBI" id="CHEBI:78536"/>
        <dbReference type="ChEBI" id="CHEBI:456215"/>
        <dbReference type="EC" id="6.1.1.1"/>
    </reaction>
</comment>
<comment type="similarity">
    <text evidence="10">Belongs to the class-I aminoacyl-tRNA synthetase family. TyrS type 2 subfamily.</text>
</comment>
<dbReference type="InterPro" id="IPR024088">
    <property type="entry name" value="Tyr-tRNA-ligase_bac-type"/>
</dbReference>
<evidence type="ECO:0000256" key="6">
    <source>
        <dbReference type="ARBA" id="ARBA00022884"/>
    </source>
</evidence>
<comment type="subunit">
    <text evidence="1 10">Homodimer.</text>
</comment>
<evidence type="ECO:0000256" key="5">
    <source>
        <dbReference type="ARBA" id="ARBA00022840"/>
    </source>
</evidence>
<dbReference type="EMBL" id="SHMQ01000004">
    <property type="protein sequence ID" value="RZV40063.1"/>
    <property type="molecule type" value="Genomic_DNA"/>
</dbReference>
<dbReference type="InterPro" id="IPR001412">
    <property type="entry name" value="aa-tRNA-synth_I_CS"/>
</dbReference>
<keyword evidence="4 10" id="KW-0547">Nucleotide-binding</keyword>
<evidence type="ECO:0000256" key="10">
    <source>
        <dbReference type="HAMAP-Rule" id="MF_02007"/>
    </source>
</evidence>
<dbReference type="AlphaFoldDB" id="A0A520XFT5"/>
<dbReference type="Pfam" id="PF00579">
    <property type="entry name" value="tRNA-synt_1b"/>
    <property type="match status" value="1"/>
</dbReference>
<keyword evidence="5 10" id="KW-0067">ATP-binding</keyword>
<reference evidence="12 13" key="1">
    <citation type="submission" date="2019-01" db="EMBL/GenBank/DDBJ databases">
        <title>Insights into ecological role of a new deltaproteobacterial order Candidatus Sinidesulfobacterales (Sva0485) by metagenomics and metatranscriptomics.</title>
        <authorList>
            <person name="Tan S."/>
            <person name="Liu J."/>
            <person name="Fang Y."/>
            <person name="Hedlund B."/>
            <person name="Lian Z.-H."/>
            <person name="Huang L.-Y."/>
            <person name="Li J.-T."/>
            <person name="Huang L.-N."/>
            <person name="Li W.-J."/>
            <person name="Jiang H.-C."/>
            <person name="Dong H.-L."/>
            <person name="Shu W.-S."/>
        </authorList>
    </citation>
    <scope>NUCLEOTIDE SEQUENCE [LARGE SCALE GENOMIC DNA]</scope>
    <source>
        <strain evidence="12">AP4</strain>
    </source>
</reference>
<evidence type="ECO:0000256" key="2">
    <source>
        <dbReference type="ARBA" id="ARBA00022490"/>
    </source>
</evidence>